<proteinExistence type="predicted"/>
<evidence type="ECO:0000313" key="2">
    <source>
        <dbReference type="Proteomes" id="UP000277204"/>
    </source>
</evidence>
<evidence type="ECO:0008006" key="3">
    <source>
        <dbReference type="Google" id="ProtNLM"/>
    </source>
</evidence>
<sequence>MLPNLSASQLIIFLVLIEHAIIITRAAISALVPHTPTSVVLQIAKLEHRRREALKILERESMREHQRQQSPSNI</sequence>
<accession>A0A3P8CSM7</accession>
<gene>
    <name evidence="1" type="ORF">SMRZ_LOCUS10609</name>
</gene>
<evidence type="ECO:0000313" key="1">
    <source>
        <dbReference type="EMBL" id="VDO91068.1"/>
    </source>
</evidence>
<dbReference type="AlphaFoldDB" id="A0A3P8CSM7"/>
<keyword evidence="2" id="KW-1185">Reference proteome</keyword>
<dbReference type="EMBL" id="UZAI01005553">
    <property type="protein sequence ID" value="VDO91068.1"/>
    <property type="molecule type" value="Genomic_DNA"/>
</dbReference>
<organism evidence="1 2">
    <name type="scientific">Schistosoma margrebowiei</name>
    <dbReference type="NCBI Taxonomy" id="48269"/>
    <lineage>
        <taxon>Eukaryota</taxon>
        <taxon>Metazoa</taxon>
        <taxon>Spiralia</taxon>
        <taxon>Lophotrochozoa</taxon>
        <taxon>Platyhelminthes</taxon>
        <taxon>Trematoda</taxon>
        <taxon>Digenea</taxon>
        <taxon>Strigeidida</taxon>
        <taxon>Schistosomatoidea</taxon>
        <taxon>Schistosomatidae</taxon>
        <taxon>Schistosoma</taxon>
    </lineage>
</organism>
<dbReference type="Proteomes" id="UP000277204">
    <property type="component" value="Unassembled WGS sequence"/>
</dbReference>
<reference evidence="1 2" key="1">
    <citation type="submission" date="2018-11" db="EMBL/GenBank/DDBJ databases">
        <authorList>
            <consortium name="Pathogen Informatics"/>
        </authorList>
    </citation>
    <scope>NUCLEOTIDE SEQUENCE [LARGE SCALE GENOMIC DNA]</scope>
    <source>
        <strain evidence="1 2">Zambia</strain>
    </source>
</reference>
<protein>
    <recommendedName>
        <fullName evidence="3">Anoctamin</fullName>
    </recommendedName>
</protein>
<name>A0A3P8CSM7_9TREM</name>